<sequence length="42" mass="4900">MKAMIRNPFSFAGKAKGVTVTQEKGVYQIYDRFLGIWLKENY</sequence>
<organism evidence="1 2">
    <name type="scientific">Bacteroides acidifaciens</name>
    <dbReference type="NCBI Taxonomy" id="85831"/>
    <lineage>
        <taxon>Bacteria</taxon>
        <taxon>Pseudomonadati</taxon>
        <taxon>Bacteroidota</taxon>
        <taxon>Bacteroidia</taxon>
        <taxon>Bacteroidales</taxon>
        <taxon>Bacteroidaceae</taxon>
        <taxon>Bacteroides</taxon>
    </lineage>
</organism>
<gene>
    <name evidence="1" type="ORF">IMSAGC001_00775</name>
</gene>
<dbReference type="AlphaFoldDB" id="A0A7I9ZZ21"/>
<name>A0A7I9ZZ21_9BACE</name>
<dbReference type="RefSeq" id="WP_259464083.1">
    <property type="nucleotide sequence ID" value="NZ_BLLS01000010.1"/>
</dbReference>
<dbReference type="Proteomes" id="UP000491181">
    <property type="component" value="Unassembled WGS sequence"/>
</dbReference>
<evidence type="ECO:0000313" key="1">
    <source>
        <dbReference type="EMBL" id="GFH85375.1"/>
    </source>
</evidence>
<proteinExistence type="predicted"/>
<protein>
    <submittedName>
        <fullName evidence="1">Uncharacterized protein</fullName>
    </submittedName>
</protein>
<evidence type="ECO:0000313" key="2">
    <source>
        <dbReference type="Proteomes" id="UP000491181"/>
    </source>
</evidence>
<reference evidence="1 2" key="1">
    <citation type="journal article" date="2020" name="Microbiome">
        <title>Single-cell genomics of uncultured bacteria reveals dietary fiber responders in the mouse gut microbiota.</title>
        <authorList>
            <person name="Chijiiwa R."/>
            <person name="Hosokawa M."/>
            <person name="Kogawa M."/>
            <person name="Nishikawa Y."/>
            <person name="Ide K."/>
            <person name="Sakanashi C."/>
            <person name="Takahashi K."/>
            <person name="Takeyama H."/>
        </authorList>
    </citation>
    <scope>NUCLEOTIDE SEQUENCE [LARGE SCALE GENOMIC DNA]</scope>
    <source>
        <strain evidence="1">IMSAGC_001</strain>
    </source>
</reference>
<dbReference type="EMBL" id="BLLS01000010">
    <property type="protein sequence ID" value="GFH85375.1"/>
    <property type="molecule type" value="Genomic_DNA"/>
</dbReference>
<comment type="caution">
    <text evidence="1">The sequence shown here is derived from an EMBL/GenBank/DDBJ whole genome shotgun (WGS) entry which is preliminary data.</text>
</comment>
<accession>A0A7I9ZZ21</accession>